<dbReference type="Proteomes" id="UP000256971">
    <property type="component" value="Chromosome"/>
</dbReference>
<gene>
    <name evidence="1" type="ORF">DY252_05735</name>
</gene>
<evidence type="ECO:0000313" key="1">
    <source>
        <dbReference type="EMBL" id="AXO13779.1"/>
    </source>
</evidence>
<proteinExistence type="predicted"/>
<sequence length="60" mass="6752">MKLGLAVVAFLCMRLAMWLVNRALGFDMSDWLEKANDQAISDFHGRVYLGVCIMFGLILS</sequence>
<dbReference type="EMBL" id="CP031555">
    <property type="protein sequence ID" value="AXO13779.1"/>
    <property type="molecule type" value="Genomic_DNA"/>
</dbReference>
<protein>
    <submittedName>
        <fullName evidence="1">Uncharacterized protein</fullName>
    </submittedName>
</protein>
<organism evidence="1 2">
    <name type="scientific">Thalassospira indica</name>
    <dbReference type="NCBI Taxonomy" id="1891279"/>
    <lineage>
        <taxon>Bacteria</taxon>
        <taxon>Pseudomonadati</taxon>
        <taxon>Pseudomonadota</taxon>
        <taxon>Alphaproteobacteria</taxon>
        <taxon>Rhodospirillales</taxon>
        <taxon>Thalassospiraceae</taxon>
        <taxon>Thalassospira</taxon>
    </lineage>
</organism>
<evidence type="ECO:0000313" key="2">
    <source>
        <dbReference type="Proteomes" id="UP000256971"/>
    </source>
</evidence>
<reference evidence="1 2" key="1">
    <citation type="submission" date="2018-08" db="EMBL/GenBank/DDBJ databases">
        <title>Complete genome sequence of type strain Thalassospira indica MCCC 1A01103T, isolated from isolated from deep seawater of the Indian Ocean.</title>
        <authorList>
            <person name="Liu Y."/>
        </authorList>
    </citation>
    <scope>NUCLEOTIDE SEQUENCE [LARGE SCALE GENOMIC DNA]</scope>
    <source>
        <strain evidence="1 2">PB8BT</strain>
    </source>
</reference>
<accession>A0ABM6XVQ4</accession>
<name>A0ABM6XVQ4_9PROT</name>
<keyword evidence="2" id="KW-1185">Reference proteome</keyword>